<reference evidence="2" key="2">
    <citation type="submission" date="2023-06" db="EMBL/GenBank/DDBJ databases">
        <authorList>
            <person name="Ma L."/>
            <person name="Liu K.-W."/>
            <person name="Li Z."/>
            <person name="Hsiao Y.-Y."/>
            <person name="Qi Y."/>
            <person name="Fu T."/>
            <person name="Tang G."/>
            <person name="Zhang D."/>
            <person name="Sun W.-H."/>
            <person name="Liu D.-K."/>
            <person name="Li Y."/>
            <person name="Chen G.-Z."/>
            <person name="Liu X.-D."/>
            <person name="Liao X.-Y."/>
            <person name="Jiang Y.-T."/>
            <person name="Yu X."/>
            <person name="Hao Y."/>
            <person name="Huang J."/>
            <person name="Zhao X.-W."/>
            <person name="Ke S."/>
            <person name="Chen Y.-Y."/>
            <person name="Wu W.-L."/>
            <person name="Hsu J.-L."/>
            <person name="Lin Y.-F."/>
            <person name="Huang M.-D."/>
            <person name="Li C.-Y."/>
            <person name="Huang L."/>
            <person name="Wang Z.-W."/>
            <person name="Zhao X."/>
            <person name="Zhong W.-Y."/>
            <person name="Peng D.-H."/>
            <person name="Ahmad S."/>
            <person name="Lan S."/>
            <person name="Zhang J.-S."/>
            <person name="Tsai W.-C."/>
            <person name="Van De Peer Y."/>
            <person name="Liu Z.-J."/>
        </authorList>
    </citation>
    <scope>NUCLEOTIDE SEQUENCE</scope>
    <source>
        <strain evidence="2">SCP</strain>
        <tissue evidence="2">Leaves</tissue>
    </source>
</reference>
<accession>A0AAV9APN9</accession>
<sequence>MRNNKCMTKCLTLYLHKILPRADLFEDGEGGLEVSGGREPAEAVHQGGGDEGSEVREGFGVEVVLGKGAEDRKWAGGGEGAERRLAEAMKGSMGDGGGERRWGRRESMRQARWK</sequence>
<reference evidence="2" key="1">
    <citation type="journal article" date="2023" name="Nat. Commun.">
        <title>Diploid and tetraploid genomes of Acorus and the evolution of monocots.</title>
        <authorList>
            <person name="Ma L."/>
            <person name="Liu K.W."/>
            <person name="Li Z."/>
            <person name="Hsiao Y.Y."/>
            <person name="Qi Y."/>
            <person name="Fu T."/>
            <person name="Tang G.D."/>
            <person name="Zhang D."/>
            <person name="Sun W.H."/>
            <person name="Liu D.K."/>
            <person name="Li Y."/>
            <person name="Chen G.Z."/>
            <person name="Liu X.D."/>
            <person name="Liao X.Y."/>
            <person name="Jiang Y.T."/>
            <person name="Yu X."/>
            <person name="Hao Y."/>
            <person name="Huang J."/>
            <person name="Zhao X.W."/>
            <person name="Ke S."/>
            <person name="Chen Y.Y."/>
            <person name="Wu W.L."/>
            <person name="Hsu J.L."/>
            <person name="Lin Y.F."/>
            <person name="Huang M.D."/>
            <person name="Li C.Y."/>
            <person name="Huang L."/>
            <person name="Wang Z.W."/>
            <person name="Zhao X."/>
            <person name="Zhong W.Y."/>
            <person name="Peng D.H."/>
            <person name="Ahmad S."/>
            <person name="Lan S."/>
            <person name="Zhang J.S."/>
            <person name="Tsai W.C."/>
            <person name="Van de Peer Y."/>
            <person name="Liu Z.J."/>
        </authorList>
    </citation>
    <scope>NUCLEOTIDE SEQUENCE</scope>
    <source>
        <strain evidence="2">SCP</strain>
    </source>
</reference>
<organism evidence="2 3">
    <name type="scientific">Acorus gramineus</name>
    <name type="common">Dwarf sweet flag</name>
    <dbReference type="NCBI Taxonomy" id="55184"/>
    <lineage>
        <taxon>Eukaryota</taxon>
        <taxon>Viridiplantae</taxon>
        <taxon>Streptophyta</taxon>
        <taxon>Embryophyta</taxon>
        <taxon>Tracheophyta</taxon>
        <taxon>Spermatophyta</taxon>
        <taxon>Magnoliopsida</taxon>
        <taxon>Liliopsida</taxon>
        <taxon>Acoraceae</taxon>
        <taxon>Acorus</taxon>
    </lineage>
</organism>
<dbReference type="Proteomes" id="UP001179952">
    <property type="component" value="Unassembled WGS sequence"/>
</dbReference>
<proteinExistence type="predicted"/>
<comment type="caution">
    <text evidence="2">The sequence shown here is derived from an EMBL/GenBank/DDBJ whole genome shotgun (WGS) entry which is preliminary data.</text>
</comment>
<dbReference type="AlphaFoldDB" id="A0AAV9APN9"/>
<gene>
    <name evidence="2" type="ORF">QJS04_geneDACA016671</name>
</gene>
<evidence type="ECO:0000313" key="3">
    <source>
        <dbReference type="Proteomes" id="UP001179952"/>
    </source>
</evidence>
<evidence type="ECO:0000313" key="2">
    <source>
        <dbReference type="EMBL" id="KAK1266324.1"/>
    </source>
</evidence>
<feature type="compositionally biased region" description="Basic and acidic residues" evidence="1">
    <location>
        <begin position="71"/>
        <end position="87"/>
    </location>
</feature>
<name>A0AAV9APN9_ACOGR</name>
<dbReference type="EMBL" id="JAUJYN010000007">
    <property type="protein sequence ID" value="KAK1266324.1"/>
    <property type="molecule type" value="Genomic_DNA"/>
</dbReference>
<feature type="region of interest" description="Disordered" evidence="1">
    <location>
        <begin position="29"/>
        <end position="56"/>
    </location>
</feature>
<evidence type="ECO:0000256" key="1">
    <source>
        <dbReference type="SAM" id="MobiDB-lite"/>
    </source>
</evidence>
<feature type="region of interest" description="Disordered" evidence="1">
    <location>
        <begin position="71"/>
        <end position="114"/>
    </location>
</feature>
<feature type="compositionally biased region" description="Basic and acidic residues" evidence="1">
    <location>
        <begin position="97"/>
        <end position="114"/>
    </location>
</feature>
<protein>
    <submittedName>
        <fullName evidence="2">Uncharacterized protein</fullName>
    </submittedName>
</protein>
<keyword evidence="3" id="KW-1185">Reference proteome</keyword>